<feature type="transmembrane region" description="Helical" evidence="5">
    <location>
        <begin position="6"/>
        <end position="24"/>
    </location>
</feature>
<comment type="caution">
    <text evidence="7">The sequence shown here is derived from an EMBL/GenBank/DDBJ whole genome shotgun (WGS) entry which is preliminary data.</text>
</comment>
<sequence>MILSSIGQCLLVFVFCISAISKSLDVGEFKISIRQFGILTNDRAIAAAAYLFILGEFAASVLIVFAFGRVITLVLTMALMTTFVAALLKVSFEKKTVHCNCFGQSRKPTNKLYAIGRNVVIIALILFCWTFQASPRFSLSENVMMYAVLANGSLFAVLIKQYWYKRGKGIHA</sequence>
<proteinExistence type="predicted"/>
<keyword evidence="3 5" id="KW-1133">Transmembrane helix</keyword>
<feature type="transmembrane region" description="Helical" evidence="5">
    <location>
        <begin position="73"/>
        <end position="92"/>
    </location>
</feature>
<dbReference type="EMBL" id="BORW01000007">
    <property type="protein sequence ID" value="GIO67029.1"/>
    <property type="molecule type" value="Genomic_DNA"/>
</dbReference>
<evidence type="ECO:0000313" key="7">
    <source>
        <dbReference type="EMBL" id="GIO67029.1"/>
    </source>
</evidence>
<accession>A0ABQ4LUV0</accession>
<dbReference type="Proteomes" id="UP000680638">
    <property type="component" value="Unassembled WGS sequence"/>
</dbReference>
<evidence type="ECO:0000256" key="4">
    <source>
        <dbReference type="ARBA" id="ARBA00023136"/>
    </source>
</evidence>
<feature type="transmembrane region" description="Helical" evidence="5">
    <location>
        <begin position="112"/>
        <end position="132"/>
    </location>
</feature>
<keyword evidence="2 5" id="KW-0812">Transmembrane</keyword>
<evidence type="ECO:0000256" key="1">
    <source>
        <dbReference type="ARBA" id="ARBA00004141"/>
    </source>
</evidence>
<feature type="domain" description="Methylamine utilisation protein MauE" evidence="6">
    <location>
        <begin position="2"/>
        <end position="129"/>
    </location>
</feature>
<gene>
    <name evidence="7" type="ORF">J21TS3_18500</name>
</gene>
<name>A0ABQ4LUV0_9BACL</name>
<protein>
    <recommendedName>
        <fullName evidence="6">Methylamine utilisation protein MauE domain-containing protein</fullName>
    </recommendedName>
</protein>
<keyword evidence="8" id="KW-1185">Reference proteome</keyword>
<reference evidence="7 8" key="1">
    <citation type="submission" date="2021-03" db="EMBL/GenBank/DDBJ databases">
        <title>Antimicrobial resistance genes in bacteria isolated from Japanese honey, and their potential for conferring macrolide and lincosamide resistance in the American foulbrood pathogen Paenibacillus larvae.</title>
        <authorList>
            <person name="Okamoto M."/>
            <person name="Kumagai M."/>
            <person name="Kanamori H."/>
            <person name="Takamatsu D."/>
        </authorList>
    </citation>
    <scope>NUCLEOTIDE SEQUENCE [LARGE SCALE GENOMIC DNA]</scope>
    <source>
        <strain evidence="7 8">J21TS3</strain>
    </source>
</reference>
<dbReference type="RefSeq" id="WP_212949123.1">
    <property type="nucleotide sequence ID" value="NZ_BORW01000007.1"/>
</dbReference>
<comment type="subcellular location">
    <subcellularLocation>
        <location evidence="1">Membrane</location>
        <topology evidence="1">Multi-pass membrane protein</topology>
    </subcellularLocation>
</comment>
<dbReference type="InterPro" id="IPR009908">
    <property type="entry name" value="Methylamine_util_MauE"/>
</dbReference>
<evidence type="ECO:0000256" key="3">
    <source>
        <dbReference type="ARBA" id="ARBA00022989"/>
    </source>
</evidence>
<keyword evidence="4 5" id="KW-0472">Membrane</keyword>
<evidence type="ECO:0000259" key="6">
    <source>
        <dbReference type="Pfam" id="PF07291"/>
    </source>
</evidence>
<evidence type="ECO:0000313" key="8">
    <source>
        <dbReference type="Proteomes" id="UP000680638"/>
    </source>
</evidence>
<dbReference type="Pfam" id="PF07291">
    <property type="entry name" value="MauE"/>
    <property type="match status" value="1"/>
</dbReference>
<evidence type="ECO:0000256" key="2">
    <source>
        <dbReference type="ARBA" id="ARBA00022692"/>
    </source>
</evidence>
<evidence type="ECO:0000256" key="5">
    <source>
        <dbReference type="SAM" id="Phobius"/>
    </source>
</evidence>
<feature type="transmembrane region" description="Helical" evidence="5">
    <location>
        <begin position="45"/>
        <end position="67"/>
    </location>
</feature>
<organism evidence="7 8">
    <name type="scientific">Paenibacillus cookii</name>
    <dbReference type="NCBI Taxonomy" id="157839"/>
    <lineage>
        <taxon>Bacteria</taxon>
        <taxon>Bacillati</taxon>
        <taxon>Bacillota</taxon>
        <taxon>Bacilli</taxon>
        <taxon>Bacillales</taxon>
        <taxon>Paenibacillaceae</taxon>
        <taxon>Paenibacillus</taxon>
    </lineage>
</organism>
<feature type="transmembrane region" description="Helical" evidence="5">
    <location>
        <begin position="144"/>
        <end position="163"/>
    </location>
</feature>